<comment type="caution">
    <text evidence="6">The sequence shown here is derived from an EMBL/GenBank/DDBJ whole genome shotgun (WGS) entry which is preliminary data.</text>
</comment>
<organism evidence="6 7">
    <name type="scientific">Sphaerisporangium dianthi</name>
    <dbReference type="NCBI Taxonomy" id="1436120"/>
    <lineage>
        <taxon>Bacteria</taxon>
        <taxon>Bacillati</taxon>
        <taxon>Actinomycetota</taxon>
        <taxon>Actinomycetes</taxon>
        <taxon>Streptosporangiales</taxon>
        <taxon>Streptosporangiaceae</taxon>
        <taxon>Sphaerisporangium</taxon>
    </lineage>
</organism>
<dbReference type="PROSITE" id="PS50043">
    <property type="entry name" value="HTH_LUXR_2"/>
    <property type="match status" value="1"/>
</dbReference>
<keyword evidence="2" id="KW-0238">DNA-binding</keyword>
<dbReference type="RefSeq" id="WP_380846710.1">
    <property type="nucleotide sequence ID" value="NZ_JBHSFP010000027.1"/>
</dbReference>
<dbReference type="Pfam" id="PF00196">
    <property type="entry name" value="GerE"/>
    <property type="match status" value="1"/>
</dbReference>
<dbReference type="SMART" id="SM00448">
    <property type="entry name" value="REC"/>
    <property type="match status" value="1"/>
</dbReference>
<dbReference type="Pfam" id="PF00072">
    <property type="entry name" value="Response_reg"/>
    <property type="match status" value="1"/>
</dbReference>
<dbReference type="PRINTS" id="PR00038">
    <property type="entry name" value="HTHLUXR"/>
</dbReference>
<dbReference type="Gene3D" id="3.40.50.2300">
    <property type="match status" value="1"/>
</dbReference>
<evidence type="ECO:0000256" key="3">
    <source>
        <dbReference type="PROSITE-ProRule" id="PRU00169"/>
    </source>
</evidence>
<feature type="modified residue" description="4-aspartylphosphate" evidence="3">
    <location>
        <position position="70"/>
    </location>
</feature>
<name>A0ABV9CNX2_9ACTN</name>
<dbReference type="CDD" id="cd17535">
    <property type="entry name" value="REC_NarL-like"/>
    <property type="match status" value="1"/>
</dbReference>
<dbReference type="SUPFAM" id="SSF46894">
    <property type="entry name" value="C-terminal effector domain of the bipartite response regulators"/>
    <property type="match status" value="1"/>
</dbReference>
<dbReference type="PANTHER" id="PTHR43214">
    <property type="entry name" value="TWO-COMPONENT RESPONSE REGULATOR"/>
    <property type="match status" value="1"/>
</dbReference>
<reference evidence="7" key="1">
    <citation type="journal article" date="2019" name="Int. J. Syst. Evol. Microbiol.">
        <title>The Global Catalogue of Microorganisms (GCM) 10K type strain sequencing project: providing services to taxonomists for standard genome sequencing and annotation.</title>
        <authorList>
            <consortium name="The Broad Institute Genomics Platform"/>
            <consortium name="The Broad Institute Genome Sequencing Center for Infectious Disease"/>
            <person name="Wu L."/>
            <person name="Ma J."/>
        </authorList>
    </citation>
    <scope>NUCLEOTIDE SEQUENCE [LARGE SCALE GENOMIC DNA]</scope>
    <source>
        <strain evidence="7">CGMCC 4.7132</strain>
    </source>
</reference>
<keyword evidence="1 3" id="KW-0597">Phosphoprotein</keyword>
<evidence type="ECO:0000313" key="7">
    <source>
        <dbReference type="Proteomes" id="UP001596004"/>
    </source>
</evidence>
<evidence type="ECO:0000256" key="1">
    <source>
        <dbReference type="ARBA" id="ARBA00022553"/>
    </source>
</evidence>
<dbReference type="InterPro" id="IPR001789">
    <property type="entry name" value="Sig_transdc_resp-reg_receiver"/>
</dbReference>
<evidence type="ECO:0000259" key="4">
    <source>
        <dbReference type="PROSITE" id="PS50043"/>
    </source>
</evidence>
<accession>A0ABV9CNX2</accession>
<dbReference type="InterPro" id="IPR000792">
    <property type="entry name" value="Tscrpt_reg_LuxR_C"/>
</dbReference>
<dbReference type="SMART" id="SM00421">
    <property type="entry name" value="HTH_LUXR"/>
    <property type="match status" value="1"/>
</dbReference>
<dbReference type="SUPFAM" id="SSF52172">
    <property type="entry name" value="CheY-like"/>
    <property type="match status" value="1"/>
</dbReference>
<evidence type="ECO:0000313" key="6">
    <source>
        <dbReference type="EMBL" id="MFC4534986.1"/>
    </source>
</evidence>
<dbReference type="PROSITE" id="PS50110">
    <property type="entry name" value="RESPONSE_REGULATORY"/>
    <property type="match status" value="1"/>
</dbReference>
<dbReference type="CDD" id="cd06170">
    <property type="entry name" value="LuxR_C_like"/>
    <property type="match status" value="1"/>
</dbReference>
<feature type="domain" description="Response regulatory" evidence="5">
    <location>
        <begin position="21"/>
        <end position="135"/>
    </location>
</feature>
<dbReference type="EMBL" id="JBHSFP010000027">
    <property type="protein sequence ID" value="MFC4534986.1"/>
    <property type="molecule type" value="Genomic_DNA"/>
</dbReference>
<proteinExistence type="predicted"/>
<dbReference type="InterPro" id="IPR039420">
    <property type="entry name" value="WalR-like"/>
</dbReference>
<protein>
    <submittedName>
        <fullName evidence="6">LuxR C-terminal-related transcriptional regulator</fullName>
    </submittedName>
</protein>
<sequence>MISQREWRPVASLGEGRDRIRIVIADEHTLPREVLREVLLAEEDFSVVDDGTDSIVDLVARARPDVVLLDIDTPHSRPIDVVRRLRDVSPDSVLAVLSMYDDIQLVRAMLEVGVRCYMHKGISRRDLVAALRSVTSTDEQVTLAVSRETFVNIESGYSGPLSEREQEVLALVAAAMSNRQIAARLSVTEGTVKRHLRNIFNKLGAVSRLDAVNKHSEIAGGAGRAYPWSPLGDESGR</sequence>
<dbReference type="InterPro" id="IPR011006">
    <property type="entry name" value="CheY-like_superfamily"/>
</dbReference>
<feature type="domain" description="HTH luxR-type" evidence="4">
    <location>
        <begin position="154"/>
        <end position="219"/>
    </location>
</feature>
<evidence type="ECO:0000259" key="5">
    <source>
        <dbReference type="PROSITE" id="PS50110"/>
    </source>
</evidence>
<dbReference type="InterPro" id="IPR016032">
    <property type="entry name" value="Sig_transdc_resp-reg_C-effctor"/>
</dbReference>
<gene>
    <name evidence="6" type="ORF">ACFO60_29860</name>
</gene>
<dbReference type="InterPro" id="IPR058245">
    <property type="entry name" value="NreC/VraR/RcsB-like_REC"/>
</dbReference>
<evidence type="ECO:0000256" key="2">
    <source>
        <dbReference type="ARBA" id="ARBA00023125"/>
    </source>
</evidence>
<keyword evidence="7" id="KW-1185">Reference proteome</keyword>
<dbReference type="PANTHER" id="PTHR43214:SF44">
    <property type="entry name" value="TWO-COMPONENT RESPONSE REGULATOR"/>
    <property type="match status" value="1"/>
</dbReference>
<dbReference type="Proteomes" id="UP001596004">
    <property type="component" value="Unassembled WGS sequence"/>
</dbReference>